<dbReference type="Proteomes" id="UP000050525">
    <property type="component" value="Unassembled WGS sequence"/>
</dbReference>
<proteinExistence type="predicted"/>
<name>A0A151NEX7_ALLMI</name>
<accession>A0A151NEX7</accession>
<reference evidence="1 2" key="1">
    <citation type="journal article" date="2012" name="Genome Biol.">
        <title>Sequencing three crocodilian genomes to illuminate the evolution of archosaurs and amniotes.</title>
        <authorList>
            <person name="St John J.A."/>
            <person name="Braun E.L."/>
            <person name="Isberg S.R."/>
            <person name="Miles L.G."/>
            <person name="Chong A.Y."/>
            <person name="Gongora J."/>
            <person name="Dalzell P."/>
            <person name="Moran C."/>
            <person name="Bed'hom B."/>
            <person name="Abzhanov A."/>
            <person name="Burgess S.C."/>
            <person name="Cooksey A.M."/>
            <person name="Castoe T.A."/>
            <person name="Crawford N.G."/>
            <person name="Densmore L.D."/>
            <person name="Drew J.C."/>
            <person name="Edwards S.V."/>
            <person name="Faircloth B.C."/>
            <person name="Fujita M.K."/>
            <person name="Greenwold M.J."/>
            <person name="Hoffmann F.G."/>
            <person name="Howard J.M."/>
            <person name="Iguchi T."/>
            <person name="Janes D.E."/>
            <person name="Khan S.Y."/>
            <person name="Kohno S."/>
            <person name="de Koning A.J."/>
            <person name="Lance S.L."/>
            <person name="McCarthy F.M."/>
            <person name="McCormack J.E."/>
            <person name="Merchant M.E."/>
            <person name="Peterson D.G."/>
            <person name="Pollock D.D."/>
            <person name="Pourmand N."/>
            <person name="Raney B.J."/>
            <person name="Roessler K.A."/>
            <person name="Sanford J.R."/>
            <person name="Sawyer R.H."/>
            <person name="Schmidt C.J."/>
            <person name="Triplett E.W."/>
            <person name="Tuberville T.D."/>
            <person name="Venegas-Anaya M."/>
            <person name="Howard J.T."/>
            <person name="Jarvis E.D."/>
            <person name="Guillette L.J.Jr."/>
            <person name="Glenn T.C."/>
            <person name="Green R.E."/>
            <person name="Ray D.A."/>
        </authorList>
    </citation>
    <scope>NUCLEOTIDE SEQUENCE [LARGE SCALE GENOMIC DNA]</scope>
    <source>
        <strain evidence="1">KSC_2009_1</strain>
    </source>
</reference>
<organism evidence="1 2">
    <name type="scientific">Alligator mississippiensis</name>
    <name type="common">American alligator</name>
    <dbReference type="NCBI Taxonomy" id="8496"/>
    <lineage>
        <taxon>Eukaryota</taxon>
        <taxon>Metazoa</taxon>
        <taxon>Chordata</taxon>
        <taxon>Craniata</taxon>
        <taxon>Vertebrata</taxon>
        <taxon>Euteleostomi</taxon>
        <taxon>Archelosauria</taxon>
        <taxon>Archosauria</taxon>
        <taxon>Crocodylia</taxon>
        <taxon>Alligatoridae</taxon>
        <taxon>Alligatorinae</taxon>
        <taxon>Alligator</taxon>
    </lineage>
</organism>
<evidence type="ECO:0000313" key="1">
    <source>
        <dbReference type="EMBL" id="KYO35366.1"/>
    </source>
</evidence>
<protein>
    <submittedName>
        <fullName evidence="1">Uncharacterized protein</fullName>
    </submittedName>
</protein>
<gene>
    <name evidence="1" type="ORF">Y1Q_0007954</name>
</gene>
<keyword evidence="2" id="KW-1185">Reference proteome</keyword>
<sequence>MVGYGPNQDSTAYWIQPVDSIAHPVHKGKRFPQEGPEKVWSAWKVHPTVLDKFLRKFCFLYRCSERI</sequence>
<dbReference type="EMBL" id="AKHW03003201">
    <property type="protein sequence ID" value="KYO35366.1"/>
    <property type="molecule type" value="Genomic_DNA"/>
</dbReference>
<dbReference type="AlphaFoldDB" id="A0A151NEX7"/>
<evidence type="ECO:0000313" key="2">
    <source>
        <dbReference type="Proteomes" id="UP000050525"/>
    </source>
</evidence>
<comment type="caution">
    <text evidence="1">The sequence shown here is derived from an EMBL/GenBank/DDBJ whole genome shotgun (WGS) entry which is preliminary data.</text>
</comment>